<dbReference type="GO" id="GO:0015379">
    <property type="term" value="F:potassium:chloride symporter activity"/>
    <property type="evidence" value="ECO:0007669"/>
    <property type="project" value="InterPro"/>
</dbReference>
<keyword evidence="6" id="KW-0630">Potassium</keyword>
<dbReference type="InterPro" id="IPR003445">
    <property type="entry name" value="Cat_transpt"/>
</dbReference>
<name>A0A5B8RHE9_9ZZZZ</name>
<feature type="transmembrane region" description="Helical" evidence="10">
    <location>
        <begin position="81"/>
        <end position="109"/>
    </location>
</feature>
<dbReference type="PANTHER" id="PTHR32024">
    <property type="entry name" value="TRK SYSTEM POTASSIUM UPTAKE PROTEIN TRKG-RELATED"/>
    <property type="match status" value="1"/>
</dbReference>
<dbReference type="AlphaFoldDB" id="A0A5B8RHE9"/>
<protein>
    <submittedName>
        <fullName evidence="11">Ktr system potassium uptake protein B</fullName>
    </submittedName>
</protein>
<feature type="transmembrane region" description="Helical" evidence="10">
    <location>
        <begin position="232"/>
        <end position="252"/>
    </location>
</feature>
<gene>
    <name evidence="11" type="primary">ktrB</name>
    <name evidence="11" type="ORF">KBTEX_03247</name>
</gene>
<evidence type="ECO:0000256" key="7">
    <source>
        <dbReference type="ARBA" id="ARBA00022989"/>
    </source>
</evidence>
<proteinExistence type="predicted"/>
<feature type="transmembrane region" description="Helical" evidence="10">
    <location>
        <begin position="21"/>
        <end position="42"/>
    </location>
</feature>
<feature type="transmembrane region" description="Helical" evidence="10">
    <location>
        <begin position="129"/>
        <end position="153"/>
    </location>
</feature>
<keyword evidence="8" id="KW-0406">Ion transport</keyword>
<evidence type="ECO:0000256" key="10">
    <source>
        <dbReference type="SAM" id="Phobius"/>
    </source>
</evidence>
<feature type="transmembrane region" description="Helical" evidence="10">
    <location>
        <begin position="48"/>
        <end position="69"/>
    </location>
</feature>
<feature type="transmembrane region" description="Helical" evidence="10">
    <location>
        <begin position="165"/>
        <end position="184"/>
    </location>
</feature>
<dbReference type="NCBIfam" id="TIGR00933">
    <property type="entry name" value="2a38"/>
    <property type="match status" value="1"/>
</dbReference>
<feature type="transmembrane region" description="Helical" evidence="10">
    <location>
        <begin position="355"/>
        <end position="375"/>
    </location>
</feature>
<feature type="transmembrane region" description="Helical" evidence="10">
    <location>
        <begin position="411"/>
        <end position="433"/>
    </location>
</feature>
<evidence type="ECO:0000256" key="1">
    <source>
        <dbReference type="ARBA" id="ARBA00004651"/>
    </source>
</evidence>
<keyword evidence="5 10" id="KW-0812">Transmembrane</keyword>
<evidence type="ECO:0000256" key="2">
    <source>
        <dbReference type="ARBA" id="ARBA00022448"/>
    </source>
</evidence>
<evidence type="ECO:0000256" key="9">
    <source>
        <dbReference type="ARBA" id="ARBA00023136"/>
    </source>
</evidence>
<evidence type="ECO:0000256" key="4">
    <source>
        <dbReference type="ARBA" id="ARBA00022538"/>
    </source>
</evidence>
<evidence type="ECO:0000256" key="3">
    <source>
        <dbReference type="ARBA" id="ARBA00022475"/>
    </source>
</evidence>
<accession>A0A5B8RHE9</accession>
<dbReference type="PANTHER" id="PTHR32024:SF1">
    <property type="entry name" value="KTR SYSTEM POTASSIUM UPTAKE PROTEIN B"/>
    <property type="match status" value="1"/>
</dbReference>
<keyword evidence="9 10" id="KW-0472">Membrane</keyword>
<evidence type="ECO:0000313" key="11">
    <source>
        <dbReference type="EMBL" id="QEA06904.1"/>
    </source>
</evidence>
<reference evidence="11" key="1">
    <citation type="submission" date="2019-06" db="EMBL/GenBank/DDBJ databases">
        <authorList>
            <person name="Murdoch R.W."/>
            <person name="Fathepure B."/>
        </authorList>
    </citation>
    <scope>NUCLEOTIDE SEQUENCE</scope>
</reference>
<keyword evidence="3" id="KW-1003">Cell membrane</keyword>
<feature type="transmembrane region" description="Helical" evidence="10">
    <location>
        <begin position="314"/>
        <end position="334"/>
    </location>
</feature>
<sequence>MRFQRPPSRRRRRIVRLPPPLTLAVTFLALIVIGTVLLSLPWATIRPISLQQAAFTATSAVTVTGLVVVDTAATFTRFGELVIAVLIQLGGLGVMAFAVLALSALGHRIGLSHQMLLREDLNRTSIGDVVGLVRVIFLQVILFELVGTLLLAARWVPVQGWGDGLFNAAFHAISAFNNAGFSLFHGSLAQWAGDPVVNLTIPALYIAGGLGFAVVNELLARRSIRRLSLHTKLMLIGTIALNVWAVAAFAGLEWHNPETLGGLAHTGDRLWAAWFQGTTPRTAGFNTVDMGGITDASALMMISLMFIGGGSTSTAGGIKVTTFMVLIFATGAFLRRRHEPVAFGRTIGAEDVLKVLALTFIGLLAVMIGAFLLVATHNLPFLDIAFEAASAFGTVGLSRGVTPELNTFGEWVIMALMFLGRVGPLSVGFVLATPATRLLRYPRASVYLG</sequence>
<dbReference type="InterPro" id="IPR004772">
    <property type="entry name" value="TrkH"/>
</dbReference>
<keyword evidence="7 10" id="KW-1133">Transmembrane helix</keyword>
<feature type="transmembrane region" description="Helical" evidence="10">
    <location>
        <begin position="196"/>
        <end position="220"/>
    </location>
</feature>
<keyword evidence="4" id="KW-0633">Potassium transport</keyword>
<dbReference type="Pfam" id="PF02386">
    <property type="entry name" value="TrkH"/>
    <property type="match status" value="1"/>
</dbReference>
<comment type="subcellular location">
    <subcellularLocation>
        <location evidence="1">Cell membrane</location>
        <topology evidence="1">Multi-pass membrane protein</topology>
    </subcellularLocation>
</comment>
<evidence type="ECO:0000256" key="6">
    <source>
        <dbReference type="ARBA" id="ARBA00022958"/>
    </source>
</evidence>
<dbReference type="EMBL" id="MN079182">
    <property type="protein sequence ID" value="QEA06904.1"/>
    <property type="molecule type" value="Genomic_DNA"/>
</dbReference>
<keyword evidence="2" id="KW-0813">Transport</keyword>
<dbReference type="GO" id="GO:0005886">
    <property type="term" value="C:plasma membrane"/>
    <property type="evidence" value="ECO:0007669"/>
    <property type="project" value="UniProtKB-SubCell"/>
</dbReference>
<organism evidence="11">
    <name type="scientific">uncultured organism</name>
    <dbReference type="NCBI Taxonomy" id="155900"/>
    <lineage>
        <taxon>unclassified sequences</taxon>
        <taxon>environmental samples</taxon>
    </lineage>
</organism>
<evidence type="ECO:0000256" key="8">
    <source>
        <dbReference type="ARBA" id="ARBA00023065"/>
    </source>
</evidence>
<evidence type="ECO:0000256" key="5">
    <source>
        <dbReference type="ARBA" id="ARBA00022692"/>
    </source>
</evidence>